<dbReference type="AlphaFoldDB" id="A0A0F9MC11"/>
<dbReference type="Gene3D" id="2.130.10.10">
    <property type="entry name" value="YVTN repeat-like/Quinoprotein amine dehydrogenase"/>
    <property type="match status" value="1"/>
</dbReference>
<organism evidence="1">
    <name type="scientific">marine sediment metagenome</name>
    <dbReference type="NCBI Taxonomy" id="412755"/>
    <lineage>
        <taxon>unclassified sequences</taxon>
        <taxon>metagenomes</taxon>
        <taxon>ecological metagenomes</taxon>
    </lineage>
</organism>
<accession>A0A0F9MC11</accession>
<gene>
    <name evidence="1" type="ORF">LCGC14_1402710</name>
</gene>
<evidence type="ECO:0008006" key="2">
    <source>
        <dbReference type="Google" id="ProtNLM"/>
    </source>
</evidence>
<protein>
    <recommendedName>
        <fullName evidence="2">Sialidase domain-containing protein</fullName>
    </recommendedName>
</protein>
<dbReference type="InterPro" id="IPR015943">
    <property type="entry name" value="WD40/YVTN_repeat-like_dom_sf"/>
</dbReference>
<proteinExistence type="predicted"/>
<dbReference type="CDD" id="cd15482">
    <property type="entry name" value="Sialidase_non-viral"/>
    <property type="match status" value="1"/>
</dbReference>
<name>A0A0F9MC11_9ZZZZ</name>
<dbReference type="SUPFAM" id="SSF50939">
    <property type="entry name" value="Sialidases"/>
    <property type="match status" value="1"/>
</dbReference>
<comment type="caution">
    <text evidence="1">The sequence shown here is derived from an EMBL/GenBank/DDBJ whole genome shotgun (WGS) entry which is preliminary data.</text>
</comment>
<dbReference type="InterPro" id="IPR036278">
    <property type="entry name" value="Sialidase_sf"/>
</dbReference>
<evidence type="ECO:0000313" key="1">
    <source>
        <dbReference type="EMBL" id="KKM74195.1"/>
    </source>
</evidence>
<reference evidence="1" key="1">
    <citation type="journal article" date="2015" name="Nature">
        <title>Complex archaea that bridge the gap between prokaryotes and eukaryotes.</title>
        <authorList>
            <person name="Spang A."/>
            <person name="Saw J.H."/>
            <person name="Jorgensen S.L."/>
            <person name="Zaremba-Niedzwiedzka K."/>
            <person name="Martijn J."/>
            <person name="Lind A.E."/>
            <person name="van Eijk R."/>
            <person name="Schleper C."/>
            <person name="Guy L."/>
            <person name="Ettema T.J."/>
        </authorList>
    </citation>
    <scope>NUCLEOTIDE SEQUENCE</scope>
</reference>
<dbReference type="EMBL" id="LAZR01009178">
    <property type="protein sequence ID" value="KKM74195.1"/>
    <property type="molecule type" value="Genomic_DNA"/>
</dbReference>
<sequence>MADIAVSTSADSLLYRKGVCLGPVWINVNTAYIFFVDGSADLVYRKTSDGGATWATAVSVKAATVAKASIWYDKWTPGNAGTLIHIAYTGTDGDDLFYRNLDTLDDSLSTELTVVDGTSFVDGTWSQATVDIVRARGGNLYLGFWGDADGEFGFYRSTDDGATWTSRAQLADGNAVDGILLVPGNETDEDDIWCIYWDRSANEITLKAYDNSGDSWSESVIAASMADDASFYQMSAAPRHSDNHVILAAWDIISGPTADLWVFDLADSVGDVGSVTSVLVNTNNAIQVAVFINQQNDDIYVAYLKDGTAVYKKSTDGGTTWGSETAISEAAADDLRALWAGISVGPDGGRFQPVFFNDDLDDLFVNLVNSVYIAPSVLPLRDAYAGASVDGVPNRGSAVA</sequence>